<proteinExistence type="predicted"/>
<gene>
    <name evidence="3" type="ORF">PENTCL1PPCAC_10480</name>
</gene>
<dbReference type="Proteomes" id="UP001432027">
    <property type="component" value="Unassembled WGS sequence"/>
</dbReference>
<reference evidence="3" key="1">
    <citation type="submission" date="2023-10" db="EMBL/GenBank/DDBJ databases">
        <title>Genome assembly of Pristionchus species.</title>
        <authorList>
            <person name="Yoshida K."/>
            <person name="Sommer R.J."/>
        </authorList>
    </citation>
    <scope>NUCLEOTIDE SEQUENCE</scope>
    <source>
        <strain evidence="3">RS0144</strain>
    </source>
</reference>
<organism evidence="3 4">
    <name type="scientific">Pristionchus entomophagus</name>
    <dbReference type="NCBI Taxonomy" id="358040"/>
    <lineage>
        <taxon>Eukaryota</taxon>
        <taxon>Metazoa</taxon>
        <taxon>Ecdysozoa</taxon>
        <taxon>Nematoda</taxon>
        <taxon>Chromadorea</taxon>
        <taxon>Rhabditida</taxon>
        <taxon>Rhabditina</taxon>
        <taxon>Diplogasteromorpha</taxon>
        <taxon>Diplogasteroidea</taxon>
        <taxon>Neodiplogasteridae</taxon>
        <taxon>Pristionchus</taxon>
    </lineage>
</organism>
<dbReference type="AlphaFoldDB" id="A0AAV5T7M9"/>
<keyword evidence="4" id="KW-1185">Reference proteome</keyword>
<sequence length="150" mass="17292">MANYSNADVVSSDDESAYELIDSPPPPGEHLSEVVKRQDSDEKYAKIEELEKKVAEMSSQLEEANMRTANQDFNFSELLSKLEDMAIRDKKIIRVAREYELRLEYAEKQLDSNQGMKETLAKKDERVKELEKKVAKMSSQLEEAMRIAQE</sequence>
<evidence type="ECO:0000256" key="2">
    <source>
        <dbReference type="SAM" id="MobiDB-lite"/>
    </source>
</evidence>
<evidence type="ECO:0000256" key="1">
    <source>
        <dbReference type="SAM" id="Coils"/>
    </source>
</evidence>
<feature type="compositionally biased region" description="Basic and acidic residues" evidence="2">
    <location>
        <begin position="30"/>
        <end position="39"/>
    </location>
</feature>
<feature type="coiled-coil region" evidence="1">
    <location>
        <begin position="113"/>
        <end position="147"/>
    </location>
</feature>
<comment type="caution">
    <text evidence="3">The sequence shown here is derived from an EMBL/GenBank/DDBJ whole genome shotgun (WGS) entry which is preliminary data.</text>
</comment>
<dbReference type="EMBL" id="BTSX01000003">
    <property type="protein sequence ID" value="GMS88305.1"/>
    <property type="molecule type" value="Genomic_DNA"/>
</dbReference>
<keyword evidence="1" id="KW-0175">Coiled coil</keyword>
<evidence type="ECO:0000313" key="4">
    <source>
        <dbReference type="Proteomes" id="UP001432027"/>
    </source>
</evidence>
<name>A0AAV5T7M9_9BILA</name>
<feature type="coiled-coil region" evidence="1">
    <location>
        <begin position="40"/>
        <end position="67"/>
    </location>
</feature>
<feature type="region of interest" description="Disordered" evidence="2">
    <location>
        <begin position="1"/>
        <end position="39"/>
    </location>
</feature>
<evidence type="ECO:0000313" key="3">
    <source>
        <dbReference type="EMBL" id="GMS88305.1"/>
    </source>
</evidence>
<protein>
    <submittedName>
        <fullName evidence="3">Uncharacterized protein</fullName>
    </submittedName>
</protein>
<accession>A0AAV5T7M9</accession>